<evidence type="ECO:0008006" key="3">
    <source>
        <dbReference type="Google" id="ProtNLM"/>
    </source>
</evidence>
<dbReference type="AlphaFoldDB" id="A0A290ZAA7"/>
<dbReference type="RefSeq" id="WP_096495776.1">
    <property type="nucleotide sequence ID" value="NZ_CP023445.1"/>
</dbReference>
<organism evidence="1 2">
    <name type="scientific">Actinosynnema pretiosum</name>
    <dbReference type="NCBI Taxonomy" id="42197"/>
    <lineage>
        <taxon>Bacteria</taxon>
        <taxon>Bacillati</taxon>
        <taxon>Actinomycetota</taxon>
        <taxon>Actinomycetes</taxon>
        <taxon>Pseudonocardiales</taxon>
        <taxon>Pseudonocardiaceae</taxon>
        <taxon>Actinosynnema</taxon>
    </lineage>
</organism>
<dbReference type="EMBL" id="CP023445">
    <property type="protein sequence ID" value="ATE55947.1"/>
    <property type="molecule type" value="Genomic_DNA"/>
</dbReference>
<dbReference type="PANTHER" id="PTHR36221:SF1">
    <property type="entry name" value="DUF742 DOMAIN-CONTAINING PROTEIN"/>
    <property type="match status" value="1"/>
</dbReference>
<reference evidence="1" key="1">
    <citation type="submission" date="2017-09" db="EMBL/GenBank/DDBJ databases">
        <title>Complete Genome Sequence of ansamitocin-producing Bacterium Actinosynnema pretiosum X47.</title>
        <authorList>
            <person name="Cao G."/>
            <person name="Zong G."/>
            <person name="Zhong C."/>
            <person name="Fu J."/>
        </authorList>
    </citation>
    <scope>NUCLEOTIDE SEQUENCE [LARGE SCALE GENOMIC DNA]</scope>
    <source>
        <strain evidence="1">X47</strain>
    </source>
</reference>
<dbReference type="Pfam" id="PF05331">
    <property type="entry name" value="DUF742"/>
    <property type="match status" value="1"/>
</dbReference>
<gene>
    <name evidence="1" type="ORF">CNX65_23915</name>
</gene>
<evidence type="ECO:0000313" key="2">
    <source>
        <dbReference type="Proteomes" id="UP000218505"/>
    </source>
</evidence>
<evidence type="ECO:0000313" key="1">
    <source>
        <dbReference type="EMBL" id="ATE55947.1"/>
    </source>
</evidence>
<dbReference type="InterPro" id="IPR007995">
    <property type="entry name" value="DUF742"/>
</dbReference>
<dbReference type="Proteomes" id="UP000218505">
    <property type="component" value="Chromosome"/>
</dbReference>
<sequence length="133" mass="14525">MTRRALDGENPDRLYTVTGGRSRADATDLDIVTLIVTESASAGGMQSEHVRILRLCRRPTAVVEISAHLRLPVSIVRILLQDLLDVGAVTARHPAVAAPEEQRAASLPHQSRRHPVLPDPELLKQVLVGLHNL</sequence>
<name>A0A290ZAA7_9PSEU</name>
<protein>
    <recommendedName>
        <fullName evidence="3">DUF742 domain-containing protein</fullName>
    </recommendedName>
</protein>
<dbReference type="PANTHER" id="PTHR36221">
    <property type="entry name" value="DUF742 DOMAIN-CONTAINING PROTEIN"/>
    <property type="match status" value="1"/>
</dbReference>
<accession>A0A290ZAA7</accession>
<keyword evidence="2" id="KW-1185">Reference proteome</keyword>
<dbReference type="KEGG" id="apre:CNX65_23915"/>
<proteinExistence type="predicted"/>